<accession>M4NQP7</accession>
<dbReference type="InterPro" id="IPR012036">
    <property type="entry name" value="Phage_Mu_Gp28"/>
</dbReference>
<dbReference type="EMBL" id="CP003470">
    <property type="protein sequence ID" value="AGG89916.1"/>
    <property type="molecule type" value="Genomic_DNA"/>
</dbReference>
<dbReference type="KEGG" id="rhd:R2APBS1_2839"/>
<keyword evidence="2" id="KW-1185">Reference proteome</keyword>
<dbReference type="STRING" id="666685.R2APBS1_2839"/>
<dbReference type="AlphaFoldDB" id="M4NQP7"/>
<reference evidence="1 2" key="1">
    <citation type="submission" date="2012-04" db="EMBL/GenBank/DDBJ databases">
        <title>Complete genome of Rhodanobacter sp. 2APBS1.</title>
        <authorList>
            <consortium name="US DOE Joint Genome Institute"/>
            <person name="Huntemann M."/>
            <person name="Wei C.-L."/>
            <person name="Han J."/>
            <person name="Detter J.C."/>
            <person name="Han C."/>
            <person name="Tapia R."/>
            <person name="Munk A.C.C."/>
            <person name="Chen A."/>
            <person name="Krypides N."/>
            <person name="Mavromatis K."/>
            <person name="Markowitz V."/>
            <person name="Szeto E."/>
            <person name="Ivanova N."/>
            <person name="Mikhailova N."/>
            <person name="Ovchinnikova G."/>
            <person name="Pagani I."/>
            <person name="Pati A."/>
            <person name="Goodwin L."/>
            <person name="Peters L."/>
            <person name="Pitluck S."/>
            <person name="Woyke T."/>
            <person name="Prakash O."/>
            <person name="Elkins J."/>
            <person name="Brown S."/>
            <person name="Palumbo A."/>
            <person name="Hemme C."/>
            <person name="Zhou J."/>
            <person name="Watson D."/>
            <person name="Jardine P."/>
            <person name="Kostka J."/>
            <person name="Green S."/>
        </authorList>
    </citation>
    <scope>NUCLEOTIDE SEQUENCE [LARGE SCALE GENOMIC DNA]</scope>
    <source>
        <strain evidence="1 2">2APBS1</strain>
    </source>
</reference>
<dbReference type="eggNOG" id="COG4373">
    <property type="taxonomic scope" value="Bacteria"/>
</dbReference>
<proteinExistence type="predicted"/>
<dbReference type="Gene3D" id="3.40.50.300">
    <property type="entry name" value="P-loop containing nucleotide triphosphate hydrolases"/>
    <property type="match status" value="1"/>
</dbReference>
<dbReference type="Proteomes" id="UP000011859">
    <property type="component" value="Chromosome"/>
</dbReference>
<organism evidence="1 2">
    <name type="scientific">Rhodanobacter denitrificans</name>
    <dbReference type="NCBI Taxonomy" id="666685"/>
    <lineage>
        <taxon>Bacteria</taxon>
        <taxon>Pseudomonadati</taxon>
        <taxon>Pseudomonadota</taxon>
        <taxon>Gammaproteobacteria</taxon>
        <taxon>Lysobacterales</taxon>
        <taxon>Rhodanobacteraceae</taxon>
        <taxon>Rhodanobacter</taxon>
    </lineage>
</organism>
<gene>
    <name evidence="1" type="ORF">R2APBS1_2839</name>
</gene>
<evidence type="ECO:0000313" key="1">
    <source>
        <dbReference type="EMBL" id="AGG89916.1"/>
    </source>
</evidence>
<dbReference type="HOGENOM" id="CLU_030701_0_0_6"/>
<protein>
    <submittedName>
        <fullName evidence="1">Mu-like prophage FluMu protein gp28</fullName>
    </submittedName>
</protein>
<dbReference type="RefSeq" id="WP_015448386.1">
    <property type="nucleotide sequence ID" value="NC_020541.1"/>
</dbReference>
<name>M4NQP7_9GAMM</name>
<sequence>MTEPLALADAVRQALPNTADSDVPAVLLPYQQRWLADDADLKVAEKSRRTGLTWAEAADDVLIAGRAGSAGGMNVYYIGYNMDMAIEYIEACAMWARIFGQACEAMEEGEEIFADGKDEKAIKTYTIRFASGFRIVALSSRPANLRGKQGVVVIDEAAFHGQLDELLKAAIALLMWGGKVRIISTHNGVDNPFNQLIEDIRADKRAGSVHRITFEDACAEGLYRHVCLRQHKVWSDETEAMWKAAIRKTMGDAASEELDVIPSQGSGSWLSGVLVEARMVAAPVLRYTCPPGFEKEPDVYRYQAIQEWLDFEVAPLLAALDPQLQSVLGEDFGRSGDLTVITPAQIEQNLTRRVPFMLELRNMPHRQQEQILFFVCDRLPNFVKAAVDARGNGSAVAEFLAQRYGYSRVELIMATDSWYREQMPPLKAAFEDGTILIPRDKDVASDLRLVKMIRGVARVPDERTTGKDGNKRHGDAAISIAMMHYASRHPGAEIAWQALPIQPRGFDNRLADDGGMRMRADDGADFALPESKAW</sequence>
<dbReference type="Gene3D" id="3.30.420.240">
    <property type="match status" value="1"/>
</dbReference>
<dbReference type="PIRSF" id="PIRSF007056">
    <property type="entry name" value="UCP007056"/>
    <property type="match status" value="1"/>
</dbReference>
<evidence type="ECO:0000313" key="2">
    <source>
        <dbReference type="Proteomes" id="UP000011859"/>
    </source>
</evidence>
<dbReference type="InterPro" id="IPR027417">
    <property type="entry name" value="P-loop_NTPase"/>
</dbReference>